<protein>
    <submittedName>
        <fullName evidence="1">Uncharacterized protein</fullName>
    </submittedName>
</protein>
<dbReference type="Proteomes" id="UP000238007">
    <property type="component" value="Unassembled WGS sequence"/>
</dbReference>
<dbReference type="OrthoDB" id="7956241at2"/>
<dbReference type="AlphaFoldDB" id="A0A2T0VVY0"/>
<keyword evidence="2" id="KW-1185">Reference proteome</keyword>
<dbReference type="EMBL" id="PVTP01000011">
    <property type="protein sequence ID" value="PRY75685.1"/>
    <property type="molecule type" value="Genomic_DNA"/>
</dbReference>
<proteinExistence type="predicted"/>
<evidence type="ECO:0000313" key="1">
    <source>
        <dbReference type="EMBL" id="PRY75685.1"/>
    </source>
</evidence>
<gene>
    <name evidence="1" type="ORF">CLV80_11136</name>
</gene>
<sequence>MSRMSTIKTVLRTFVVALGIGFFVQYGEAPVADTGEPLTVPRPVTVVTNRKAHSVFGVAENPRRSTGYISDVQTVALVNQEYTEERLPELSMISATRVIDDACKVSLSAQAAPAAMARLTVNAPCHKRTEFTLIHSGMRFSNRTNAEGRAIVSLPILSVDAKISLLINNVEQAHVALYAPEVPQYDRTVLQWRGFANLQLHVLEDGASFGEVGHIWTGSVHTPNFAILGQHGFVSRFGTRYADIPYQAEVYTYPARLVRPDMAVMMPVGVMVTDELCGVVLNVQIIQVISGQVNAPIDVSIKGPSCDNVGQFIILPDVLRPVTGGFR</sequence>
<accession>A0A2T0VVY0</accession>
<name>A0A2T0VVY0_9RHOB</name>
<comment type="caution">
    <text evidence="1">The sequence shown here is derived from an EMBL/GenBank/DDBJ whole genome shotgun (WGS) entry which is preliminary data.</text>
</comment>
<organism evidence="1 2">
    <name type="scientific">Yoonia maritima</name>
    <dbReference type="NCBI Taxonomy" id="1435347"/>
    <lineage>
        <taxon>Bacteria</taxon>
        <taxon>Pseudomonadati</taxon>
        <taxon>Pseudomonadota</taxon>
        <taxon>Alphaproteobacteria</taxon>
        <taxon>Rhodobacterales</taxon>
        <taxon>Paracoccaceae</taxon>
        <taxon>Yoonia</taxon>
    </lineage>
</organism>
<evidence type="ECO:0000313" key="2">
    <source>
        <dbReference type="Proteomes" id="UP000238007"/>
    </source>
</evidence>
<dbReference type="RefSeq" id="WP_106358664.1">
    <property type="nucleotide sequence ID" value="NZ_PVTP01000011.1"/>
</dbReference>
<reference evidence="1 2" key="1">
    <citation type="submission" date="2018-03" db="EMBL/GenBank/DDBJ databases">
        <title>Genomic Encyclopedia of Archaeal and Bacterial Type Strains, Phase II (KMG-II): from individual species to whole genera.</title>
        <authorList>
            <person name="Goeker M."/>
        </authorList>
    </citation>
    <scope>NUCLEOTIDE SEQUENCE [LARGE SCALE GENOMIC DNA]</scope>
    <source>
        <strain evidence="1 2">DSM 101533</strain>
    </source>
</reference>